<feature type="domain" description="Major facilitator superfamily (MFS) profile" evidence="6">
    <location>
        <begin position="16"/>
        <end position="435"/>
    </location>
</feature>
<feature type="transmembrane region" description="Helical" evidence="5">
    <location>
        <begin position="319"/>
        <end position="340"/>
    </location>
</feature>
<feature type="transmembrane region" description="Helical" evidence="5">
    <location>
        <begin position="111"/>
        <end position="134"/>
    </location>
</feature>
<dbReference type="Gene3D" id="1.20.1250.20">
    <property type="entry name" value="MFS general substrate transporter like domains"/>
    <property type="match status" value="2"/>
</dbReference>
<gene>
    <name evidence="7" type="ORF">KH142_04200</name>
</gene>
<dbReference type="InterPro" id="IPR011701">
    <property type="entry name" value="MFS"/>
</dbReference>
<evidence type="ECO:0000256" key="1">
    <source>
        <dbReference type="ARBA" id="ARBA00004651"/>
    </source>
</evidence>
<comment type="caution">
    <text evidence="7">The sequence shown here is derived from an EMBL/GenBank/DDBJ whole genome shotgun (WGS) entry which is preliminary data.</text>
</comment>
<dbReference type="EMBL" id="JAGZSV010000055">
    <property type="protein sequence ID" value="MBS6940677.1"/>
    <property type="molecule type" value="Genomic_DNA"/>
</dbReference>
<feature type="transmembrane region" description="Helical" evidence="5">
    <location>
        <begin position="175"/>
        <end position="197"/>
    </location>
</feature>
<dbReference type="PROSITE" id="PS50850">
    <property type="entry name" value="MFS"/>
    <property type="match status" value="1"/>
</dbReference>
<feature type="transmembrane region" description="Helical" evidence="5">
    <location>
        <begin position="55"/>
        <end position="79"/>
    </location>
</feature>
<dbReference type="InterPro" id="IPR036259">
    <property type="entry name" value="MFS_trans_sf"/>
</dbReference>
<dbReference type="InterPro" id="IPR020846">
    <property type="entry name" value="MFS_dom"/>
</dbReference>
<dbReference type="SUPFAM" id="SSF103473">
    <property type="entry name" value="MFS general substrate transporter"/>
    <property type="match status" value="1"/>
</dbReference>
<evidence type="ECO:0000313" key="8">
    <source>
        <dbReference type="Proteomes" id="UP000727506"/>
    </source>
</evidence>
<keyword evidence="2 5" id="KW-0812">Transmembrane</keyword>
<sequence length="442" mass="46478">MATNSVGADARPRPFYGWWIVIGSFLIMATCYAVFVNTGSLFQRYVVADLGITVSQYNLGVTIGSLTGIIGSLLIGPLIDRCSARIVTTGVVAVAGLVLFLYSTMDALWQLYVYRFIAGFIIVAGTRLLVSVLITNWFKKKQGLALAIALAGSGLGGALLSPVITALIGSSGWRFAYMVLGAMCVVLTLPIVLPFFASKPSDKGLEPCGGADYVEIKADTTEEATAEEHLLEGIGWKQLRRSAPFWVMVLGFVAMGLVNGCILTNQVSNMTSITVNGTEIVTGGHSPEWASVVLSANLVTVVFAKLVTGWLYDRFGIKAATLVGTAACVIACIGLCFPATDIGPYVGGIAFGFGTCMGTIAPPVVVSRAFGKQDLGKVNGIVVGFQLLGGAVGTVLSGVVFDAFLSFAPVWIFCIVSSMVMGACILGSTAWAHRRCMKELAA</sequence>
<evidence type="ECO:0000256" key="5">
    <source>
        <dbReference type="SAM" id="Phobius"/>
    </source>
</evidence>
<feature type="transmembrane region" description="Helical" evidence="5">
    <location>
        <begin position="86"/>
        <end position="105"/>
    </location>
</feature>
<keyword evidence="3 5" id="KW-1133">Transmembrane helix</keyword>
<feature type="transmembrane region" description="Helical" evidence="5">
    <location>
        <begin position="15"/>
        <end position="35"/>
    </location>
</feature>
<proteinExistence type="predicted"/>
<comment type="subcellular location">
    <subcellularLocation>
        <location evidence="1">Cell membrane</location>
        <topology evidence="1">Multi-pass membrane protein</topology>
    </subcellularLocation>
</comment>
<dbReference type="Proteomes" id="UP000727506">
    <property type="component" value="Unassembled WGS sequence"/>
</dbReference>
<dbReference type="PANTHER" id="PTHR11360">
    <property type="entry name" value="MONOCARBOXYLATE TRANSPORTER"/>
    <property type="match status" value="1"/>
</dbReference>
<organism evidence="7 8">
    <name type="scientific">Slackia piriformis</name>
    <dbReference type="NCBI Taxonomy" id="626934"/>
    <lineage>
        <taxon>Bacteria</taxon>
        <taxon>Bacillati</taxon>
        <taxon>Actinomycetota</taxon>
        <taxon>Coriobacteriia</taxon>
        <taxon>Eggerthellales</taxon>
        <taxon>Eggerthellaceae</taxon>
        <taxon>Slackia</taxon>
    </lineage>
</organism>
<evidence type="ECO:0000256" key="2">
    <source>
        <dbReference type="ARBA" id="ARBA00022692"/>
    </source>
</evidence>
<reference evidence="7" key="1">
    <citation type="submission" date="2021-02" db="EMBL/GenBank/DDBJ databases">
        <title>Infant gut strain persistence is associated with maternal origin, phylogeny, and functional potential including surface adhesion and iron acquisition.</title>
        <authorList>
            <person name="Lou Y.C."/>
        </authorList>
    </citation>
    <scope>NUCLEOTIDE SEQUENCE</scope>
    <source>
        <strain evidence="7">L2_039_000G1_dasL2_039_000G1_concoct_11</strain>
    </source>
</reference>
<keyword evidence="4 5" id="KW-0472">Membrane</keyword>
<protein>
    <submittedName>
        <fullName evidence="7">MFS transporter</fullName>
    </submittedName>
</protein>
<feature type="transmembrane region" description="Helical" evidence="5">
    <location>
        <begin position="378"/>
        <end position="404"/>
    </location>
</feature>
<accession>A0A943UXE6</accession>
<evidence type="ECO:0000259" key="6">
    <source>
        <dbReference type="PROSITE" id="PS50850"/>
    </source>
</evidence>
<feature type="transmembrane region" description="Helical" evidence="5">
    <location>
        <begin position="146"/>
        <end position="169"/>
    </location>
</feature>
<dbReference type="PANTHER" id="PTHR11360:SF284">
    <property type="entry name" value="EG:103B4.3 PROTEIN-RELATED"/>
    <property type="match status" value="1"/>
</dbReference>
<evidence type="ECO:0000256" key="3">
    <source>
        <dbReference type="ARBA" id="ARBA00022989"/>
    </source>
</evidence>
<dbReference type="Pfam" id="PF07690">
    <property type="entry name" value="MFS_1"/>
    <property type="match status" value="1"/>
</dbReference>
<name>A0A943UXE6_9ACTN</name>
<dbReference type="GO" id="GO:0022857">
    <property type="term" value="F:transmembrane transporter activity"/>
    <property type="evidence" value="ECO:0007669"/>
    <property type="project" value="InterPro"/>
</dbReference>
<evidence type="ECO:0000256" key="4">
    <source>
        <dbReference type="ARBA" id="ARBA00023136"/>
    </source>
</evidence>
<evidence type="ECO:0000313" key="7">
    <source>
        <dbReference type="EMBL" id="MBS6940677.1"/>
    </source>
</evidence>
<dbReference type="InterPro" id="IPR050327">
    <property type="entry name" value="Proton-linked_MCT"/>
</dbReference>
<dbReference type="GO" id="GO:0005886">
    <property type="term" value="C:plasma membrane"/>
    <property type="evidence" value="ECO:0007669"/>
    <property type="project" value="UniProtKB-SubCell"/>
</dbReference>
<feature type="transmembrane region" description="Helical" evidence="5">
    <location>
        <begin position="346"/>
        <end position="366"/>
    </location>
</feature>
<dbReference type="AlphaFoldDB" id="A0A943UXE6"/>
<feature type="transmembrane region" description="Helical" evidence="5">
    <location>
        <begin position="245"/>
        <end position="269"/>
    </location>
</feature>
<feature type="transmembrane region" description="Helical" evidence="5">
    <location>
        <begin position="410"/>
        <end position="432"/>
    </location>
</feature>